<sequence length="171" mass="19200">MPSTIGFHAGSSDSHLLLHLSQSLPHPPLSLSLFSLSLSCFLLLYLLLLYFSFLKFSSMCCLTVFSFPSPYIANDLILSFSPSVSLSLPSDFYQSLALFSSFSFSHYLSFSLKVILSYQFSLSLSLYFCIPQHLSVILIVYICPSHDLYLYYFLSLCLSTTLFPLSTSDDV</sequence>
<evidence type="ECO:0000256" key="1">
    <source>
        <dbReference type="SAM" id="Phobius"/>
    </source>
</evidence>
<dbReference type="AlphaFoldDB" id="A0A812CXE6"/>
<dbReference type="EMBL" id="CAHIKZ030002346">
    <property type="protein sequence ID" value="CAE1285586.1"/>
    <property type="molecule type" value="Genomic_DNA"/>
</dbReference>
<keyword evidence="1" id="KW-0472">Membrane</keyword>
<organism evidence="2 3">
    <name type="scientific">Acanthosepion pharaonis</name>
    <name type="common">Pharaoh cuttlefish</name>
    <name type="synonym">Sepia pharaonis</name>
    <dbReference type="NCBI Taxonomy" id="158019"/>
    <lineage>
        <taxon>Eukaryota</taxon>
        <taxon>Metazoa</taxon>
        <taxon>Spiralia</taxon>
        <taxon>Lophotrochozoa</taxon>
        <taxon>Mollusca</taxon>
        <taxon>Cephalopoda</taxon>
        <taxon>Coleoidea</taxon>
        <taxon>Decapodiformes</taxon>
        <taxon>Sepiida</taxon>
        <taxon>Sepiina</taxon>
        <taxon>Sepiidae</taxon>
        <taxon>Acanthosepion</taxon>
    </lineage>
</organism>
<keyword evidence="1" id="KW-1133">Transmembrane helix</keyword>
<keyword evidence="1" id="KW-0812">Transmembrane</keyword>
<gene>
    <name evidence="2" type="ORF">SPHA_45478</name>
</gene>
<name>A0A812CXE6_ACAPH</name>
<keyword evidence="3" id="KW-1185">Reference proteome</keyword>
<accession>A0A812CXE6</accession>
<evidence type="ECO:0000313" key="2">
    <source>
        <dbReference type="EMBL" id="CAE1285586.1"/>
    </source>
</evidence>
<protein>
    <submittedName>
        <fullName evidence="2">Uncharacterized protein</fullName>
    </submittedName>
</protein>
<reference evidence="2" key="1">
    <citation type="submission" date="2021-01" db="EMBL/GenBank/DDBJ databases">
        <authorList>
            <person name="Li R."/>
            <person name="Bekaert M."/>
        </authorList>
    </citation>
    <scope>NUCLEOTIDE SEQUENCE</scope>
    <source>
        <strain evidence="2">Farmed</strain>
    </source>
</reference>
<dbReference type="Proteomes" id="UP000597762">
    <property type="component" value="Unassembled WGS sequence"/>
</dbReference>
<evidence type="ECO:0000313" key="3">
    <source>
        <dbReference type="Proteomes" id="UP000597762"/>
    </source>
</evidence>
<feature type="transmembrane region" description="Helical" evidence="1">
    <location>
        <begin position="124"/>
        <end position="142"/>
    </location>
</feature>
<feature type="transmembrane region" description="Helical" evidence="1">
    <location>
        <begin position="29"/>
        <end position="49"/>
    </location>
</feature>
<proteinExistence type="predicted"/>
<comment type="caution">
    <text evidence="2">The sequence shown here is derived from an EMBL/GenBank/DDBJ whole genome shotgun (WGS) entry which is preliminary data.</text>
</comment>